<comment type="caution">
    <text evidence="1">The sequence shown here is derived from an EMBL/GenBank/DDBJ whole genome shotgun (WGS) entry which is preliminary data.</text>
</comment>
<evidence type="ECO:0000313" key="1">
    <source>
        <dbReference type="EMBL" id="EPY17564.1"/>
    </source>
</evidence>
<sequence>MTEQNHLRQCWATLREQVHFFDLVLQHTEVIEPNKKVDDSVETENIALMEEVTLDFLGKTLLPLPRSVENSTRFLLEPFAPETVASGGSRPDEKMRGLQVIVDALKRHVPSSTSCAEHANLSEYAEC</sequence>
<gene>
    <name evidence="1" type="ORF">STCU_10525</name>
</gene>
<keyword evidence="2" id="KW-1185">Reference proteome</keyword>
<dbReference type="AlphaFoldDB" id="S9TL88"/>
<reference evidence="1 2" key="1">
    <citation type="journal article" date="2013" name="PLoS ONE">
        <title>Predicting the Proteins of Angomonas deanei, Strigomonas culicis and Their Respective Endosymbionts Reveals New Aspects of the Trypanosomatidae Family.</title>
        <authorList>
            <person name="Motta M.C."/>
            <person name="Martins A.C."/>
            <person name="de Souza S.S."/>
            <person name="Catta-Preta C.M."/>
            <person name="Silva R."/>
            <person name="Klein C.C."/>
            <person name="de Almeida L.G."/>
            <person name="de Lima Cunha O."/>
            <person name="Ciapina L.P."/>
            <person name="Brocchi M."/>
            <person name="Colabardini A.C."/>
            <person name="de Araujo Lima B."/>
            <person name="Machado C.R."/>
            <person name="de Almeida Soares C.M."/>
            <person name="Probst C.M."/>
            <person name="de Menezes C.B."/>
            <person name="Thompson C.E."/>
            <person name="Bartholomeu D.C."/>
            <person name="Gradia D.F."/>
            <person name="Pavoni D.P."/>
            <person name="Grisard E.C."/>
            <person name="Fantinatti-Garboggini F."/>
            <person name="Marchini F.K."/>
            <person name="Rodrigues-Luiz G.F."/>
            <person name="Wagner G."/>
            <person name="Goldman G.H."/>
            <person name="Fietto J.L."/>
            <person name="Elias M.C."/>
            <person name="Goldman M.H."/>
            <person name="Sagot M.F."/>
            <person name="Pereira M."/>
            <person name="Stoco P.H."/>
            <person name="de Mendonca-Neto R.P."/>
            <person name="Teixeira S.M."/>
            <person name="Maciel T.E."/>
            <person name="de Oliveira Mendes T.A."/>
            <person name="Urmenyi T.P."/>
            <person name="de Souza W."/>
            <person name="Schenkman S."/>
            <person name="de Vasconcelos A.T."/>
        </authorList>
    </citation>
    <scope>NUCLEOTIDE SEQUENCE [LARGE SCALE GENOMIC DNA]</scope>
</reference>
<protein>
    <submittedName>
        <fullName evidence="1">Uncharacterized protein</fullName>
    </submittedName>
</protein>
<organism evidence="1 2">
    <name type="scientific">Strigomonas culicis</name>
    <dbReference type="NCBI Taxonomy" id="28005"/>
    <lineage>
        <taxon>Eukaryota</taxon>
        <taxon>Discoba</taxon>
        <taxon>Euglenozoa</taxon>
        <taxon>Kinetoplastea</taxon>
        <taxon>Metakinetoplastina</taxon>
        <taxon>Trypanosomatida</taxon>
        <taxon>Trypanosomatidae</taxon>
        <taxon>Strigomonadinae</taxon>
        <taxon>Strigomonas</taxon>
    </lineage>
</organism>
<dbReference type="EMBL" id="ATMH01010417">
    <property type="protein sequence ID" value="EPY17564.1"/>
    <property type="molecule type" value="Genomic_DNA"/>
</dbReference>
<evidence type="ECO:0000313" key="2">
    <source>
        <dbReference type="Proteomes" id="UP000015354"/>
    </source>
</evidence>
<accession>S9TL88</accession>
<proteinExistence type="predicted"/>
<name>S9TL88_9TRYP</name>
<dbReference type="Proteomes" id="UP000015354">
    <property type="component" value="Unassembled WGS sequence"/>
</dbReference>